<feature type="transmembrane region" description="Helical" evidence="7">
    <location>
        <begin position="20"/>
        <end position="37"/>
    </location>
</feature>
<gene>
    <name evidence="9" type="ORF">BBD41_08495</name>
</gene>
<dbReference type="GO" id="GO:0005886">
    <property type="term" value="C:plasma membrane"/>
    <property type="evidence" value="ECO:0007669"/>
    <property type="project" value="UniProtKB-SubCell"/>
</dbReference>
<evidence type="ECO:0000256" key="3">
    <source>
        <dbReference type="ARBA" id="ARBA00022475"/>
    </source>
</evidence>
<name>A0A1B2DY04_9BACL</name>
<feature type="transmembrane region" description="Helical" evidence="7">
    <location>
        <begin position="136"/>
        <end position="160"/>
    </location>
</feature>
<dbReference type="GO" id="GO:0016413">
    <property type="term" value="F:O-acetyltransferase activity"/>
    <property type="evidence" value="ECO:0007669"/>
    <property type="project" value="TreeGrafter"/>
</dbReference>
<feature type="transmembrane region" description="Helical" evidence="7">
    <location>
        <begin position="235"/>
        <end position="256"/>
    </location>
</feature>
<evidence type="ECO:0000256" key="6">
    <source>
        <dbReference type="ARBA" id="ARBA00023136"/>
    </source>
</evidence>
<dbReference type="EMBL" id="CP016809">
    <property type="protein sequence ID" value="ANY72618.1"/>
    <property type="molecule type" value="Genomic_DNA"/>
</dbReference>
<evidence type="ECO:0000256" key="7">
    <source>
        <dbReference type="SAM" id="Phobius"/>
    </source>
</evidence>
<accession>A0A1B2DY04</accession>
<feature type="transmembrane region" description="Helical" evidence="7">
    <location>
        <begin position="340"/>
        <end position="357"/>
    </location>
</feature>
<dbReference type="Pfam" id="PF01757">
    <property type="entry name" value="Acyl_transf_3"/>
    <property type="match status" value="1"/>
</dbReference>
<feature type="domain" description="Acyltransferase 3" evidence="8">
    <location>
        <begin position="14"/>
        <end position="357"/>
    </location>
</feature>
<keyword evidence="9" id="KW-0012">Acyltransferase</keyword>
<evidence type="ECO:0000256" key="2">
    <source>
        <dbReference type="ARBA" id="ARBA00007400"/>
    </source>
</evidence>
<feature type="transmembrane region" description="Helical" evidence="7">
    <location>
        <begin position="276"/>
        <end position="296"/>
    </location>
</feature>
<evidence type="ECO:0000256" key="5">
    <source>
        <dbReference type="ARBA" id="ARBA00022989"/>
    </source>
</evidence>
<dbReference type="KEGG" id="pib:BBD41_08495"/>
<dbReference type="PANTHER" id="PTHR40074">
    <property type="entry name" value="O-ACETYLTRANSFERASE WECH"/>
    <property type="match status" value="1"/>
</dbReference>
<sequence length="393" mass="45901">MNKSIATQRERLPELQLVRAFAIIGVLSVHSTSYAVSAMKESQYFFLYNFMNIFMKYGTPTFIFLSSLVLFYNYYSQPMTRQRIGGFYKKRLLYIIIPYTLFSIFYFGLLHFLYYPDRSLADTVESFFTKLVTGKAYTHLYFVFISIQFYVLFPLAWWLFKKVPQLTKWAIPIGLAIQWAFVFLNKYYWQVPNKGSWALTYIAYFMLGAFVGIYYPKLKAWLVVSRSNATPVRTVSWILLWLSWAACGLGHVYIYYTNRLYGTAYNSTLYELMWNAHTYLGAIVLLQLASIVYRIFKRGLTPALERLGAVSFGIYLIHPFFLLVYRKFPLSTGNSVLTHAWYAGGFLAALFCSWLVVELTVRYLPASWLVFGNVPKTEKSRRRQEQQGVPLSR</sequence>
<dbReference type="RefSeq" id="WP_099477276.1">
    <property type="nucleotide sequence ID" value="NZ_CP016809.1"/>
</dbReference>
<dbReference type="PANTHER" id="PTHR40074:SF2">
    <property type="entry name" value="O-ACETYLTRANSFERASE WECH"/>
    <property type="match status" value="1"/>
</dbReference>
<keyword evidence="6 7" id="KW-0472">Membrane</keyword>
<keyword evidence="3" id="KW-1003">Cell membrane</keyword>
<comment type="similarity">
    <text evidence="2">Belongs to the acyltransferase 3 family.</text>
</comment>
<evidence type="ECO:0000256" key="1">
    <source>
        <dbReference type="ARBA" id="ARBA00004651"/>
    </source>
</evidence>
<feature type="transmembrane region" description="Helical" evidence="7">
    <location>
        <begin position="195"/>
        <end position="215"/>
    </location>
</feature>
<keyword evidence="5 7" id="KW-1133">Transmembrane helix</keyword>
<organism evidence="9">
    <name type="scientific">Paenibacillus ihbetae</name>
    <dbReference type="NCBI Taxonomy" id="1870820"/>
    <lineage>
        <taxon>Bacteria</taxon>
        <taxon>Bacillati</taxon>
        <taxon>Bacillota</taxon>
        <taxon>Bacilli</taxon>
        <taxon>Bacillales</taxon>
        <taxon>Paenibacillaceae</taxon>
        <taxon>Paenibacillus</taxon>
    </lineage>
</organism>
<feature type="transmembrane region" description="Helical" evidence="7">
    <location>
        <begin position="169"/>
        <end position="189"/>
    </location>
</feature>
<keyword evidence="9" id="KW-0808">Transferase</keyword>
<dbReference type="GO" id="GO:0009246">
    <property type="term" value="P:enterobacterial common antigen biosynthetic process"/>
    <property type="evidence" value="ECO:0007669"/>
    <property type="project" value="TreeGrafter"/>
</dbReference>
<feature type="transmembrane region" description="Helical" evidence="7">
    <location>
        <begin position="308"/>
        <end position="328"/>
    </location>
</feature>
<evidence type="ECO:0000256" key="4">
    <source>
        <dbReference type="ARBA" id="ARBA00022692"/>
    </source>
</evidence>
<evidence type="ECO:0000259" key="8">
    <source>
        <dbReference type="Pfam" id="PF01757"/>
    </source>
</evidence>
<evidence type="ECO:0000313" key="9">
    <source>
        <dbReference type="EMBL" id="ANY72618.1"/>
    </source>
</evidence>
<keyword evidence="4 7" id="KW-0812">Transmembrane</keyword>
<feature type="transmembrane region" description="Helical" evidence="7">
    <location>
        <begin position="96"/>
        <end position="116"/>
    </location>
</feature>
<dbReference type="AlphaFoldDB" id="A0A1B2DY04"/>
<feature type="transmembrane region" description="Helical" evidence="7">
    <location>
        <begin position="57"/>
        <end position="75"/>
    </location>
</feature>
<dbReference type="InterPro" id="IPR002656">
    <property type="entry name" value="Acyl_transf_3_dom"/>
</dbReference>
<reference evidence="9" key="1">
    <citation type="submission" date="2016-08" db="EMBL/GenBank/DDBJ databases">
        <title>Complete Genome Seqeunce of Paenibacillus sp. nov. IHBB 9852 from high altitute lake of Indian trans-Himalayas.</title>
        <authorList>
            <person name="Kiran S."/>
            <person name="Swarnkar M.K."/>
            <person name="Rana A."/>
            <person name="Tewari R."/>
            <person name="Gulati A."/>
        </authorList>
    </citation>
    <scope>NUCLEOTIDE SEQUENCE [LARGE SCALE GENOMIC DNA]</scope>
    <source>
        <strain evidence="9">IHBB 9852</strain>
    </source>
</reference>
<proteinExistence type="inferred from homology"/>
<protein>
    <submittedName>
        <fullName evidence="9">Acyltransferase</fullName>
    </submittedName>
</protein>
<comment type="subcellular location">
    <subcellularLocation>
        <location evidence="1">Cell membrane</location>
        <topology evidence="1">Multi-pass membrane protein</topology>
    </subcellularLocation>
</comment>